<dbReference type="OrthoDB" id="1465784at2"/>
<comment type="caution">
    <text evidence="3">The sequence shown here is derived from an EMBL/GenBank/DDBJ whole genome shotgun (WGS) entry which is preliminary data.</text>
</comment>
<dbReference type="AlphaFoldDB" id="A0A4S8RR65"/>
<reference evidence="3 4" key="1">
    <citation type="submission" date="2019-03" db="EMBL/GenBank/DDBJ databases">
        <title>Muricauda SCR12 sp.nov, a marine bacterium isolated from Pacific Ocean:the Okinawa trough.</title>
        <authorList>
            <person name="Liu L."/>
        </authorList>
    </citation>
    <scope>NUCLEOTIDE SEQUENCE [LARGE SCALE GENOMIC DNA]</scope>
    <source>
        <strain evidence="3 4">SCR12</strain>
    </source>
</reference>
<dbReference type="PANTHER" id="PTHR45586:SF1">
    <property type="entry name" value="LIPOPOLYSACCHARIDE ASSEMBLY PROTEIN B"/>
    <property type="match status" value="1"/>
</dbReference>
<dbReference type="InterPro" id="IPR011990">
    <property type="entry name" value="TPR-like_helical_dom_sf"/>
</dbReference>
<organism evidence="3 4">
    <name type="scientific">Flagellimonas alvinocaridis</name>
    <dbReference type="NCBI Taxonomy" id="2530200"/>
    <lineage>
        <taxon>Bacteria</taxon>
        <taxon>Pseudomonadati</taxon>
        <taxon>Bacteroidota</taxon>
        <taxon>Flavobacteriia</taxon>
        <taxon>Flavobacteriales</taxon>
        <taxon>Flavobacteriaceae</taxon>
        <taxon>Flagellimonas</taxon>
    </lineage>
</organism>
<keyword evidence="4" id="KW-1185">Reference proteome</keyword>
<keyword evidence="2" id="KW-0802">TPR repeat</keyword>
<evidence type="ECO:0000256" key="2">
    <source>
        <dbReference type="ARBA" id="ARBA00022803"/>
    </source>
</evidence>
<evidence type="ECO:0000313" key="4">
    <source>
        <dbReference type="Proteomes" id="UP000310406"/>
    </source>
</evidence>
<protein>
    <recommendedName>
        <fullName evidence="5">Tetratricopeptide repeat protein</fullName>
    </recommendedName>
</protein>
<dbReference type="Gene3D" id="1.25.40.10">
    <property type="entry name" value="Tetratricopeptide repeat domain"/>
    <property type="match status" value="2"/>
</dbReference>
<accession>A0A4S8RR65</accession>
<evidence type="ECO:0000313" key="3">
    <source>
        <dbReference type="EMBL" id="THV61197.1"/>
    </source>
</evidence>
<dbReference type="SUPFAM" id="SSF48452">
    <property type="entry name" value="TPR-like"/>
    <property type="match status" value="2"/>
</dbReference>
<dbReference type="Proteomes" id="UP000310406">
    <property type="component" value="Unassembled WGS sequence"/>
</dbReference>
<name>A0A4S8RR65_9FLAO</name>
<evidence type="ECO:0000256" key="1">
    <source>
        <dbReference type="ARBA" id="ARBA00022737"/>
    </source>
</evidence>
<keyword evidence="1" id="KW-0677">Repeat</keyword>
<sequence length="308" mass="35157">MDRTALLWMCLTVSTMTWSTGHAQEEQESSEVYLEEYTDEFQESFFEALKQKGIQNYDRAIDLFLKCKQLDPANSVVDYELAKAYLSDKQYIQAQEYAIRALNAEPTDFWYLDNLLSILEKQGVSWDTVKEQIPYSNGQLKQNLALGYFKKQKYQDALNILKEIGNSTFATDLTSKIKDSLEYGKKEAETVVTRKEPQTNEDDPVARYRGQIDDLLADTNYKEALAISKEALDTYPLQPYFYYAYGAALNNTSNANKAIEVLESGLDYLLDDTDALANLLYRELSKAYTSIGNTSKANEYLNKIKSGL</sequence>
<proteinExistence type="predicted"/>
<evidence type="ECO:0008006" key="5">
    <source>
        <dbReference type="Google" id="ProtNLM"/>
    </source>
</evidence>
<gene>
    <name evidence="3" type="ORF">EZV76_02395</name>
</gene>
<dbReference type="EMBL" id="SNTZ01000001">
    <property type="protein sequence ID" value="THV61197.1"/>
    <property type="molecule type" value="Genomic_DNA"/>
</dbReference>
<dbReference type="InterPro" id="IPR051012">
    <property type="entry name" value="CellSynth/LPSAsmb/PSIAsmb"/>
</dbReference>
<dbReference type="PANTHER" id="PTHR45586">
    <property type="entry name" value="TPR REPEAT-CONTAINING PROTEIN PA4667"/>
    <property type="match status" value="1"/>
</dbReference>
<dbReference type="RefSeq" id="WP_136564981.1">
    <property type="nucleotide sequence ID" value="NZ_SNTZ01000001.1"/>
</dbReference>